<evidence type="ECO:0000256" key="10">
    <source>
        <dbReference type="NCBIfam" id="TIGR01307"/>
    </source>
</evidence>
<feature type="binding site" evidence="9 13">
    <location>
        <position position="438"/>
    </location>
    <ligand>
        <name>Mn(2+)</name>
        <dbReference type="ChEBI" id="CHEBI:29035"/>
        <label>2</label>
    </ligand>
</feature>
<evidence type="ECO:0000256" key="1">
    <source>
        <dbReference type="ARBA" id="ARBA00000370"/>
    </source>
</evidence>
<keyword evidence="7 9" id="KW-0464">Manganese</keyword>
<dbReference type="GO" id="GO:0004619">
    <property type="term" value="F:phosphoglycerate mutase activity"/>
    <property type="evidence" value="ECO:0007669"/>
    <property type="project" value="UniProtKB-UniRule"/>
</dbReference>
<feature type="binding site" evidence="9 12">
    <location>
        <position position="191"/>
    </location>
    <ligand>
        <name>substrate</name>
    </ligand>
</feature>
<dbReference type="Proteomes" id="UP000009399">
    <property type="component" value="Chromosome"/>
</dbReference>
<feature type="binding site" evidence="9 12">
    <location>
        <begin position="153"/>
        <end position="154"/>
    </location>
    <ligand>
        <name>substrate</name>
    </ligand>
</feature>
<name>A0AAI8ANG8_MESHY</name>
<proteinExistence type="inferred from homology"/>
<evidence type="ECO:0000256" key="6">
    <source>
        <dbReference type="ARBA" id="ARBA00023152"/>
    </source>
</evidence>
<dbReference type="InterPro" id="IPR017850">
    <property type="entry name" value="Alkaline_phosphatase_core_sf"/>
</dbReference>
<comment type="pathway">
    <text evidence="3 9">Carbohydrate degradation; glycolysis; pyruvate from D-glyceraldehyde 3-phosphate: step 3/5.</text>
</comment>
<feature type="domain" description="BPG-independent PGAM N-terminal" evidence="15">
    <location>
        <begin position="82"/>
        <end position="296"/>
    </location>
</feature>
<keyword evidence="6 9" id="KW-0324">Glycolysis</keyword>
<feature type="binding site" evidence="9 13">
    <location>
        <position position="456"/>
    </location>
    <ligand>
        <name>Mn(2+)</name>
        <dbReference type="ChEBI" id="CHEBI:29035"/>
        <label>1</label>
    </ligand>
</feature>
<dbReference type="SUPFAM" id="SSF64158">
    <property type="entry name" value="2,3-Bisphosphoglycerate-independent phosphoglycerate mutase, substrate-binding domain"/>
    <property type="match status" value="1"/>
</dbReference>
<feature type="active site" description="Phosphoserine intermediate" evidence="9 11">
    <location>
        <position position="62"/>
    </location>
</feature>
<dbReference type="Gene3D" id="3.40.720.10">
    <property type="entry name" value="Alkaline Phosphatase, subunit A"/>
    <property type="match status" value="1"/>
</dbReference>
<dbReference type="PANTHER" id="PTHR31637:SF0">
    <property type="entry name" value="2,3-BISPHOSPHOGLYCERATE-INDEPENDENT PHOSPHOGLYCERATE MUTASE"/>
    <property type="match status" value="1"/>
</dbReference>
<dbReference type="CDD" id="cd16010">
    <property type="entry name" value="iPGM"/>
    <property type="match status" value="1"/>
</dbReference>
<dbReference type="FunFam" id="3.40.1450.10:FF:000002">
    <property type="entry name" value="2,3-bisphosphoglycerate-independent phosphoglycerate mutase"/>
    <property type="match status" value="1"/>
</dbReference>
<feature type="binding site" evidence="9 13">
    <location>
        <position position="62"/>
    </location>
    <ligand>
        <name>Mn(2+)</name>
        <dbReference type="ChEBI" id="CHEBI:29035"/>
        <label>2</label>
    </ligand>
</feature>
<evidence type="ECO:0000256" key="2">
    <source>
        <dbReference type="ARBA" id="ARBA00002315"/>
    </source>
</evidence>
<dbReference type="Pfam" id="PF01676">
    <property type="entry name" value="Metalloenzyme"/>
    <property type="match status" value="1"/>
</dbReference>
<dbReference type="KEGG" id="mhs:MOS_693"/>
<dbReference type="PIRSF" id="PIRSF001492">
    <property type="entry name" value="IPGAM"/>
    <property type="match status" value="1"/>
</dbReference>
<protein>
    <recommendedName>
        <fullName evidence="9 10">2,3-bisphosphoglycerate-independent phosphoglycerate mutase</fullName>
        <shortName evidence="9">BPG-independent PGAM</shortName>
        <shortName evidence="9">Phosphoglyceromutase</shortName>
        <shortName evidence="9">iPGM</shortName>
        <ecNumber evidence="9 10">5.4.2.12</ecNumber>
    </recommendedName>
</protein>
<dbReference type="RefSeq" id="WP_014335720.1">
    <property type="nucleotide sequence ID" value="NC_019552.1"/>
</dbReference>
<feature type="binding site" evidence="9 12">
    <location>
        <begin position="259"/>
        <end position="262"/>
    </location>
    <ligand>
        <name>substrate</name>
    </ligand>
</feature>
<comment type="cofactor">
    <cofactor evidence="9">
        <name>Mn(2+)</name>
        <dbReference type="ChEBI" id="CHEBI:29035"/>
    </cofactor>
    <text evidence="9">Binds 2 manganese ions per subunit.</text>
</comment>
<comment type="subunit">
    <text evidence="9">Monomer.</text>
</comment>
<dbReference type="Gene3D" id="3.40.1450.10">
    <property type="entry name" value="BPG-independent phosphoglycerate mutase, domain B"/>
    <property type="match status" value="1"/>
</dbReference>
<feature type="binding site" evidence="9 13">
    <location>
        <position position="401"/>
    </location>
    <ligand>
        <name>Mn(2+)</name>
        <dbReference type="ChEBI" id="CHEBI:29035"/>
        <label>1</label>
    </ligand>
</feature>
<dbReference type="Pfam" id="PF06415">
    <property type="entry name" value="iPGM_N"/>
    <property type="match status" value="1"/>
</dbReference>
<organism evidence="16 17">
    <name type="scientific">Mesomycoplasma hyorhinis SK76</name>
    <dbReference type="NCBI Taxonomy" id="1118964"/>
    <lineage>
        <taxon>Bacteria</taxon>
        <taxon>Bacillati</taxon>
        <taxon>Mycoplasmatota</taxon>
        <taxon>Mycoplasmoidales</taxon>
        <taxon>Metamycoplasmataceae</taxon>
        <taxon>Mesomycoplasma</taxon>
    </lineage>
</organism>
<dbReference type="GO" id="GO:0006007">
    <property type="term" value="P:glucose catabolic process"/>
    <property type="evidence" value="ECO:0007669"/>
    <property type="project" value="InterPro"/>
</dbReference>
<dbReference type="EMBL" id="CP003914">
    <property type="protein sequence ID" value="AFX74596.1"/>
    <property type="molecule type" value="Genomic_DNA"/>
</dbReference>
<evidence type="ECO:0000256" key="12">
    <source>
        <dbReference type="PIRSR" id="PIRSR001492-2"/>
    </source>
</evidence>
<dbReference type="InterPro" id="IPR006124">
    <property type="entry name" value="Metalloenzyme"/>
</dbReference>
<dbReference type="GO" id="GO:0030145">
    <property type="term" value="F:manganese ion binding"/>
    <property type="evidence" value="ECO:0007669"/>
    <property type="project" value="UniProtKB-UniRule"/>
</dbReference>
<feature type="binding site" evidence="9 12">
    <location>
        <position position="332"/>
    </location>
    <ligand>
        <name>substrate</name>
    </ligand>
</feature>
<dbReference type="SUPFAM" id="SSF53649">
    <property type="entry name" value="Alkaline phosphatase-like"/>
    <property type="match status" value="1"/>
</dbReference>
<evidence type="ECO:0000256" key="3">
    <source>
        <dbReference type="ARBA" id="ARBA00004798"/>
    </source>
</evidence>
<feature type="binding site" evidence="9 12">
    <location>
        <position position="123"/>
    </location>
    <ligand>
        <name>substrate</name>
    </ligand>
</feature>
<reference evidence="16 17" key="1">
    <citation type="journal article" date="2013" name="Genome Announc.">
        <title>Complete Genome Sequence of Mycoplasma hyorhinis Strain SK76.</title>
        <authorList>
            <person name="Goodison S."/>
            <person name="Urquidi V."/>
            <person name="Kumar D."/>
            <person name="Reyes L."/>
            <person name="Rosser C.J."/>
        </authorList>
    </citation>
    <scope>NUCLEOTIDE SEQUENCE [LARGE SCALE GENOMIC DNA]</scope>
    <source>
        <strain evidence="16 17">SK76</strain>
    </source>
</reference>
<dbReference type="GO" id="GO:0006096">
    <property type="term" value="P:glycolytic process"/>
    <property type="evidence" value="ECO:0007669"/>
    <property type="project" value="UniProtKB-UniRule"/>
</dbReference>
<sequence length="504" mass="56305">MKTKTVILMVIDGLGLRKETQGNGFALAHTPVFDNLFKQYPYSIIQASGEFVGLPEGQMGNSEVGHLNIGAGFVVHTGISLINKAIKEKTFASNPKFIKAFDNSKKTNTPLQIIGLLSPGGVHSSETHLFELLKAAQAYGVKQVVVHIIGDGRDVAPKSILKSIEKLETLLAQFENYTIGSIAGRFYTMDRDQMFDRVQLGFDAILGKSNVSFSDVSEYINQQYEENITDEFFVPAINKNLDFSSFLKDNQSIIFFNFRPDRTRQLTHLILDSSLYTYKSEYKVKVNVFVSMMKYEGLATDIAFEEVEVKKPLGKVISEHNLTQLRLAETQKYAHVTFFMDGGFDIELPKSDRILVDSLKVASYANAPQMSAKEITDALLANAHKYNLVIMNFANPDMVGHTGDLQATIKAVEVLDQQIGRIKDWVESNDATLFITADHGNAELTEDENHQPSTKHTTFPVMLITTDKSLKLKDGKLANIAPTILDYLEIEKPLEMNEESLIIK</sequence>
<comment type="catalytic activity">
    <reaction evidence="1 9">
        <text>(2R)-2-phosphoglycerate = (2R)-3-phosphoglycerate</text>
        <dbReference type="Rhea" id="RHEA:15901"/>
        <dbReference type="ChEBI" id="CHEBI:58272"/>
        <dbReference type="ChEBI" id="CHEBI:58289"/>
        <dbReference type="EC" id="5.4.2.12"/>
    </reaction>
</comment>
<evidence type="ECO:0000256" key="4">
    <source>
        <dbReference type="ARBA" id="ARBA00008819"/>
    </source>
</evidence>
<feature type="binding site" evidence="9 13">
    <location>
        <position position="397"/>
    </location>
    <ligand>
        <name>Mn(2+)</name>
        <dbReference type="ChEBI" id="CHEBI:29035"/>
        <label>1</label>
    </ligand>
</feature>
<keyword evidence="5 9" id="KW-0479">Metal-binding</keyword>
<dbReference type="InterPro" id="IPR036646">
    <property type="entry name" value="PGAM_B_sf"/>
</dbReference>
<evidence type="ECO:0000259" key="14">
    <source>
        <dbReference type="Pfam" id="PF01676"/>
    </source>
</evidence>
<comment type="similarity">
    <text evidence="4 9">Belongs to the BPG-independent phosphoglycerate mutase family.</text>
</comment>
<feature type="binding site" evidence="9 12">
    <location>
        <position position="185"/>
    </location>
    <ligand>
        <name>substrate</name>
    </ligand>
</feature>
<evidence type="ECO:0000256" key="7">
    <source>
        <dbReference type="ARBA" id="ARBA00023211"/>
    </source>
</evidence>
<evidence type="ECO:0000313" key="17">
    <source>
        <dbReference type="Proteomes" id="UP000009399"/>
    </source>
</evidence>
<dbReference type="PANTHER" id="PTHR31637">
    <property type="entry name" value="2,3-BISPHOSPHOGLYCERATE-INDEPENDENT PHOSPHOGLYCERATE MUTASE"/>
    <property type="match status" value="1"/>
</dbReference>
<accession>A0AAI8ANG8</accession>
<dbReference type="InterPro" id="IPR005995">
    <property type="entry name" value="Pgm_bpd_ind"/>
</dbReference>
<dbReference type="NCBIfam" id="TIGR01307">
    <property type="entry name" value="pgm_bpd_ind"/>
    <property type="match status" value="1"/>
</dbReference>
<dbReference type="EC" id="5.4.2.12" evidence="9 10"/>
<evidence type="ECO:0000256" key="13">
    <source>
        <dbReference type="PIRSR" id="PIRSR001492-3"/>
    </source>
</evidence>
<dbReference type="GeneID" id="93248778"/>
<dbReference type="InterPro" id="IPR011258">
    <property type="entry name" value="BPG-indep_PGM_N"/>
</dbReference>
<keyword evidence="8 9" id="KW-0413">Isomerase</keyword>
<feature type="binding site" evidence="9 13">
    <location>
        <position position="12"/>
    </location>
    <ligand>
        <name>Mn(2+)</name>
        <dbReference type="ChEBI" id="CHEBI:29035"/>
        <label>2</label>
    </ligand>
</feature>
<evidence type="ECO:0000256" key="11">
    <source>
        <dbReference type="PIRSR" id="PIRSR001492-1"/>
    </source>
</evidence>
<evidence type="ECO:0000256" key="8">
    <source>
        <dbReference type="ARBA" id="ARBA00023235"/>
    </source>
</evidence>
<dbReference type="AlphaFoldDB" id="A0AAI8ANG8"/>
<feature type="binding site" evidence="9 13">
    <location>
        <position position="439"/>
    </location>
    <ligand>
        <name>Mn(2+)</name>
        <dbReference type="ChEBI" id="CHEBI:29035"/>
        <label>2</label>
    </ligand>
</feature>
<feature type="domain" description="Metalloenzyme" evidence="14">
    <location>
        <begin position="4"/>
        <end position="492"/>
    </location>
</feature>
<evidence type="ECO:0000256" key="5">
    <source>
        <dbReference type="ARBA" id="ARBA00022723"/>
    </source>
</evidence>
<dbReference type="HAMAP" id="MF_01038">
    <property type="entry name" value="GpmI"/>
    <property type="match status" value="1"/>
</dbReference>
<evidence type="ECO:0000256" key="9">
    <source>
        <dbReference type="HAMAP-Rule" id="MF_01038"/>
    </source>
</evidence>
<evidence type="ECO:0000313" key="16">
    <source>
        <dbReference type="EMBL" id="AFX74596.1"/>
    </source>
</evidence>
<comment type="function">
    <text evidence="2 9">Catalyzes the interconversion of 2-phosphoglycerate and 3-phosphoglycerate.</text>
</comment>
<dbReference type="GO" id="GO:0005829">
    <property type="term" value="C:cytosol"/>
    <property type="evidence" value="ECO:0007669"/>
    <property type="project" value="TreeGrafter"/>
</dbReference>
<gene>
    <name evidence="9" type="primary">gpmI</name>
    <name evidence="16" type="ORF">MOS_693</name>
</gene>
<evidence type="ECO:0000259" key="15">
    <source>
        <dbReference type="Pfam" id="PF06415"/>
    </source>
</evidence>